<feature type="chain" id="PRO_5012280450" evidence="1">
    <location>
        <begin position="33"/>
        <end position="88"/>
    </location>
</feature>
<dbReference type="EMBL" id="MUMY01000005">
    <property type="protein sequence ID" value="ONM49314.1"/>
    <property type="molecule type" value="Genomic_DNA"/>
</dbReference>
<keyword evidence="3" id="KW-1185">Reference proteome</keyword>
<protein>
    <submittedName>
        <fullName evidence="2">Uncharacterized protein</fullName>
    </submittedName>
</protein>
<proteinExistence type="predicted"/>
<evidence type="ECO:0000313" key="2">
    <source>
        <dbReference type="EMBL" id="ONM49314.1"/>
    </source>
</evidence>
<dbReference type="STRING" id="1538463.B0T36_12275"/>
<dbReference type="RefSeq" id="WP_077115842.1">
    <property type="nucleotide sequence ID" value="NZ_LOKT01000007.1"/>
</dbReference>
<dbReference type="Proteomes" id="UP000188836">
    <property type="component" value="Unassembled WGS sequence"/>
</dbReference>
<reference evidence="2 3" key="1">
    <citation type="journal article" date="2016" name="Antonie Van Leeuwenhoek">
        <title>Nocardia donostiensis sp. nov., isolated from human respiratory specimens.</title>
        <authorList>
            <person name="Ercibengoa M."/>
            <person name="Bell M."/>
            <person name="Marimon J.M."/>
            <person name="Humrighouse B."/>
            <person name="Klenk H.P."/>
            <person name="Potter G."/>
            <person name="Perez-Trallero E."/>
        </authorList>
    </citation>
    <scope>NUCLEOTIDE SEQUENCE [LARGE SCALE GENOMIC DNA]</scope>
    <source>
        <strain evidence="2 3">X1655</strain>
    </source>
</reference>
<comment type="caution">
    <text evidence="2">The sequence shown here is derived from an EMBL/GenBank/DDBJ whole genome shotgun (WGS) entry which is preliminary data.</text>
</comment>
<feature type="signal peptide" evidence="1">
    <location>
        <begin position="1"/>
        <end position="32"/>
    </location>
</feature>
<keyword evidence="1" id="KW-0732">Signal</keyword>
<gene>
    <name evidence="2" type="ORF">B0T46_08015</name>
</gene>
<evidence type="ECO:0000313" key="3">
    <source>
        <dbReference type="Proteomes" id="UP000188836"/>
    </source>
</evidence>
<accession>A0A1W0AX81</accession>
<dbReference type="AlphaFoldDB" id="A0A1W0AX81"/>
<name>A0A1W0AX81_9NOCA</name>
<sequence>MQTTTVRGALRGITAAVAVCAALAGGAASAGAAPLALEPASEATRAPVVSTEVAEDFTSSGSSTISSSVNAKVACIFQRTFSAMKLDC</sequence>
<evidence type="ECO:0000256" key="1">
    <source>
        <dbReference type="SAM" id="SignalP"/>
    </source>
</evidence>
<organism evidence="2 3">
    <name type="scientific">Nocardia donostiensis</name>
    <dbReference type="NCBI Taxonomy" id="1538463"/>
    <lineage>
        <taxon>Bacteria</taxon>
        <taxon>Bacillati</taxon>
        <taxon>Actinomycetota</taxon>
        <taxon>Actinomycetes</taxon>
        <taxon>Mycobacteriales</taxon>
        <taxon>Nocardiaceae</taxon>
        <taxon>Nocardia</taxon>
    </lineage>
</organism>